<dbReference type="Pfam" id="PF00534">
    <property type="entry name" value="Glycos_transf_1"/>
    <property type="match status" value="1"/>
</dbReference>
<dbReference type="InterPro" id="IPR001296">
    <property type="entry name" value="Glyco_trans_1"/>
</dbReference>
<dbReference type="PANTHER" id="PTHR45947">
    <property type="entry name" value="SULFOQUINOVOSYL TRANSFERASE SQD2"/>
    <property type="match status" value="1"/>
</dbReference>
<feature type="domain" description="Glycosyl transferase family 1" evidence="1">
    <location>
        <begin position="201"/>
        <end position="348"/>
    </location>
</feature>
<proteinExistence type="predicted"/>
<accession>A4SF24</accession>
<feature type="domain" description="Glycosyltransferase subfamily 4-like N-terminal" evidence="2">
    <location>
        <begin position="25"/>
        <end position="187"/>
    </location>
</feature>
<gene>
    <name evidence="3" type="ordered locus">Cvib_1069</name>
</gene>
<dbReference type="SUPFAM" id="SSF53756">
    <property type="entry name" value="UDP-Glycosyltransferase/glycogen phosphorylase"/>
    <property type="match status" value="1"/>
</dbReference>
<dbReference type="EMBL" id="CP000607">
    <property type="protein sequence ID" value="ABP37083.1"/>
    <property type="molecule type" value="Genomic_DNA"/>
</dbReference>
<dbReference type="CAZy" id="GT4">
    <property type="family name" value="Glycosyltransferase Family 4"/>
</dbReference>
<dbReference type="InterPro" id="IPR028098">
    <property type="entry name" value="Glyco_trans_4-like_N"/>
</dbReference>
<dbReference type="HOGENOM" id="CLU_009583_0_1_10"/>
<evidence type="ECO:0000259" key="1">
    <source>
        <dbReference type="Pfam" id="PF00534"/>
    </source>
</evidence>
<dbReference type="eggNOG" id="COG0297">
    <property type="taxonomic scope" value="Bacteria"/>
</dbReference>
<reference evidence="3" key="1">
    <citation type="submission" date="2007-03" db="EMBL/GenBank/DDBJ databases">
        <title>Complete sequence of Prosthecochloris vibrioformis DSM 265.</title>
        <authorList>
            <consortium name="US DOE Joint Genome Institute"/>
            <person name="Copeland A."/>
            <person name="Lucas S."/>
            <person name="Lapidus A."/>
            <person name="Barry K."/>
            <person name="Detter J.C."/>
            <person name="Glavina del Rio T."/>
            <person name="Hammon N."/>
            <person name="Israni S."/>
            <person name="Pitluck S."/>
            <person name="Schmutz J."/>
            <person name="Larimer F."/>
            <person name="Land M."/>
            <person name="Hauser L."/>
            <person name="Mikhailova N."/>
            <person name="Li T."/>
            <person name="Overmann J."/>
            <person name="Schuster S.C."/>
            <person name="Bryant D.A."/>
            <person name="Richardson P."/>
        </authorList>
    </citation>
    <scope>NUCLEOTIDE SEQUENCE [LARGE SCALE GENOMIC DNA]</scope>
    <source>
        <strain evidence="3">DSM 265</strain>
    </source>
</reference>
<dbReference type="Gene3D" id="3.40.50.2000">
    <property type="entry name" value="Glycogen Phosphorylase B"/>
    <property type="match status" value="2"/>
</dbReference>
<name>A4SF24_CHLPM</name>
<dbReference type="AlphaFoldDB" id="A4SF24"/>
<sequence length="376" mass="41449">MHSLFENLRITPNLRVLHVAETVAGGIASYLEELVPFQLNAYGPDSVKIIAPEHQIQHINKIPQSNILPFPASSSRFLNVAGLVSAVSKARISFRPNILNIHSSIAGLSIRPLMLIYRDNPAAIVYCSHGWAFNRESPFLVRYATAFVERMLSGMCSCIICVSTAEFNSAVAHGINPDRMSVVYNGIAASPPGQSTEVIWPDGHLRVLFVGRLDRQKGVDVLVEALSRLHDKAFAYVIGGAVVDSQEIPFQSDNVCFLGWQSREFIEGYYRSADVLVMPSRWEAFGLTAIEAMRAGLPVIASRVGGLSEVVEEGVTGYLFEKNDARSLERLIRSADRDLLAQMGAAGRLRFNRLFSSERVFSAMDMHYTQALASDS</sequence>
<dbReference type="STRING" id="290318.Cvib_1069"/>
<keyword evidence="3" id="KW-0808">Transferase</keyword>
<dbReference type="InterPro" id="IPR050194">
    <property type="entry name" value="Glycosyltransferase_grp1"/>
</dbReference>
<dbReference type="OrthoDB" id="9804196at2"/>
<organism evidence="3">
    <name type="scientific">Chlorobium phaeovibrioides (strain DSM 265 / 1930)</name>
    <name type="common">Prosthecochloris vibrioformis (strain DSM 265)</name>
    <dbReference type="NCBI Taxonomy" id="290318"/>
    <lineage>
        <taxon>Bacteria</taxon>
        <taxon>Pseudomonadati</taxon>
        <taxon>Chlorobiota</taxon>
        <taxon>Chlorobiia</taxon>
        <taxon>Chlorobiales</taxon>
        <taxon>Chlorobiaceae</taxon>
        <taxon>Chlorobium/Pelodictyon group</taxon>
        <taxon>Chlorobium</taxon>
    </lineage>
</organism>
<protein>
    <submittedName>
        <fullName evidence="3">Glycosyl transferase, group 1</fullName>
    </submittedName>
</protein>
<evidence type="ECO:0000259" key="2">
    <source>
        <dbReference type="Pfam" id="PF13439"/>
    </source>
</evidence>
<dbReference type="Pfam" id="PF13439">
    <property type="entry name" value="Glyco_transf_4"/>
    <property type="match status" value="1"/>
</dbReference>
<evidence type="ECO:0000313" key="3">
    <source>
        <dbReference type="EMBL" id="ABP37083.1"/>
    </source>
</evidence>
<dbReference type="PANTHER" id="PTHR45947:SF13">
    <property type="entry name" value="TRANSFERASE"/>
    <property type="match status" value="1"/>
</dbReference>
<dbReference type="KEGG" id="pvi:Cvib_1069"/>
<dbReference type="GO" id="GO:0016757">
    <property type="term" value="F:glycosyltransferase activity"/>
    <property type="evidence" value="ECO:0007669"/>
    <property type="project" value="InterPro"/>
</dbReference>